<sequence>MSDHESAALTAWRQPTSVRRFTTEQWTDALWGAGQHRCLARLSYRIEDAGCADACPEPAWDLLTSARYYPSFLQVRVAREIRHLHRILRARGIDFLLLKGGAYLSAGFPFARGRGMNDLDLMVRKSALGEAEAALRAGGLVTATLNDYDQHYYRTWMHEIPPLHHPERGVEVDVHHRILPLTSRLNPAPEIMWADAIALPATPGVAILSPPDMLLHTATHLFYDGAILDGFRDLLDIDSLIDIHAIAPDYWSHLLERAASLELGRPLYYALYFARRILATPIPTATLEEARARFAPGALVRPVMERLVTRVLPPRPRTARAAPVSAWLLYLRSHWLRMPPGLLARHLGRKGLRRFAPDSPAADWPPP</sequence>
<dbReference type="AlphaFoldDB" id="A0A2K8U600"/>
<dbReference type="KEGG" id="tsy:THSYN_08635"/>
<dbReference type="InterPro" id="IPR039498">
    <property type="entry name" value="NTP_transf_5"/>
</dbReference>
<dbReference type="Pfam" id="PF14907">
    <property type="entry name" value="NTP_transf_5"/>
    <property type="match status" value="1"/>
</dbReference>
<accession>A0A2K8U600</accession>
<evidence type="ECO:0008006" key="3">
    <source>
        <dbReference type="Google" id="ProtNLM"/>
    </source>
</evidence>
<keyword evidence="2" id="KW-1185">Reference proteome</keyword>
<dbReference type="Proteomes" id="UP000232638">
    <property type="component" value="Chromosome"/>
</dbReference>
<organism evidence="1 2">
    <name type="scientific">Candidatus Thiodictyon syntrophicum</name>
    <dbReference type="NCBI Taxonomy" id="1166950"/>
    <lineage>
        <taxon>Bacteria</taxon>
        <taxon>Pseudomonadati</taxon>
        <taxon>Pseudomonadota</taxon>
        <taxon>Gammaproteobacteria</taxon>
        <taxon>Chromatiales</taxon>
        <taxon>Chromatiaceae</taxon>
        <taxon>Thiodictyon</taxon>
    </lineage>
</organism>
<dbReference type="EMBL" id="CP020370">
    <property type="protein sequence ID" value="AUB81010.1"/>
    <property type="molecule type" value="Genomic_DNA"/>
</dbReference>
<dbReference type="RefSeq" id="WP_100918791.1">
    <property type="nucleotide sequence ID" value="NZ_CP020370.1"/>
</dbReference>
<evidence type="ECO:0000313" key="1">
    <source>
        <dbReference type="EMBL" id="AUB81010.1"/>
    </source>
</evidence>
<evidence type="ECO:0000313" key="2">
    <source>
        <dbReference type="Proteomes" id="UP000232638"/>
    </source>
</evidence>
<dbReference type="OrthoDB" id="5497963at2"/>
<name>A0A2K8U600_9GAMM</name>
<protein>
    <recommendedName>
        <fullName evidence="3">Nucleotidyltransferase</fullName>
    </recommendedName>
</protein>
<reference evidence="1 2" key="1">
    <citation type="submission" date="2017-03" db="EMBL/GenBank/DDBJ databases">
        <title>Complete genome sequence of Candidatus 'Thiodictyon syntrophicum' sp. nov. strain Cad16T, a photolithoautotroph purple sulfur bacterium isolated from an alpine meromictic lake.</title>
        <authorList>
            <person name="Luedin S.M."/>
            <person name="Pothier J.F."/>
            <person name="Danza F."/>
            <person name="Storelli N."/>
            <person name="Wittwer M."/>
            <person name="Tonolla M."/>
        </authorList>
    </citation>
    <scope>NUCLEOTIDE SEQUENCE [LARGE SCALE GENOMIC DNA]</scope>
    <source>
        <strain evidence="1 2">Cad16T</strain>
    </source>
</reference>
<proteinExistence type="predicted"/>
<gene>
    <name evidence="1" type="ORF">THSYN_08635</name>
</gene>